<dbReference type="AlphaFoldDB" id="A0A409XKI9"/>
<comment type="caution">
    <text evidence="2">The sequence shown here is derived from an EMBL/GenBank/DDBJ whole genome shotgun (WGS) entry which is preliminary data.</text>
</comment>
<dbReference type="InParanoid" id="A0A409XKI9"/>
<feature type="transmembrane region" description="Helical" evidence="1">
    <location>
        <begin position="26"/>
        <end position="43"/>
    </location>
</feature>
<evidence type="ECO:0000313" key="2">
    <source>
        <dbReference type="EMBL" id="PPQ91289.1"/>
    </source>
</evidence>
<dbReference type="OrthoDB" id="3038990at2759"/>
<evidence type="ECO:0000313" key="3">
    <source>
        <dbReference type="Proteomes" id="UP000283269"/>
    </source>
</evidence>
<dbReference type="Proteomes" id="UP000283269">
    <property type="component" value="Unassembled WGS sequence"/>
</dbReference>
<keyword evidence="1" id="KW-0812">Transmembrane</keyword>
<feature type="transmembrane region" description="Helical" evidence="1">
    <location>
        <begin position="211"/>
        <end position="233"/>
    </location>
</feature>
<sequence length="305" mass="33482">MPPAAGDISLSPRAFGDVDGSRNVNFLPYFTVGALAVLIWDILSELRRDSYLLGLYPLRHSIVIPFRLEECAQIRTAQVSLFVIAIATTYLLIFFRVRGAFQNDGYISGLFGSLWALVVVSASTMVYGTSLSLAESSSSTCAVNLSPKIEPYVSAALLGPLLYMCLVYMFISGRLVVGVRMDLSLEHGVKEFVLGEFVPIFGQGLLREGQAFYLIAVMVQLISFIIFLSSGTATQSTRFILLDSSLVITSMMACKVYRGTLYKEIKIKLENNKIHVLVPLPVSESLGTSSCNVAEIRVTKTVEQF</sequence>
<name>A0A409XKI9_PSICY</name>
<accession>A0A409XKI9</accession>
<feature type="transmembrane region" description="Helical" evidence="1">
    <location>
        <begin position="152"/>
        <end position="171"/>
    </location>
</feature>
<gene>
    <name evidence="2" type="ORF">CVT25_006230</name>
</gene>
<keyword evidence="3" id="KW-1185">Reference proteome</keyword>
<organism evidence="2 3">
    <name type="scientific">Psilocybe cyanescens</name>
    <dbReference type="NCBI Taxonomy" id="93625"/>
    <lineage>
        <taxon>Eukaryota</taxon>
        <taxon>Fungi</taxon>
        <taxon>Dikarya</taxon>
        <taxon>Basidiomycota</taxon>
        <taxon>Agaricomycotina</taxon>
        <taxon>Agaricomycetes</taxon>
        <taxon>Agaricomycetidae</taxon>
        <taxon>Agaricales</taxon>
        <taxon>Agaricineae</taxon>
        <taxon>Strophariaceae</taxon>
        <taxon>Psilocybe</taxon>
    </lineage>
</organism>
<dbReference type="EMBL" id="NHYD01001402">
    <property type="protein sequence ID" value="PPQ91289.1"/>
    <property type="molecule type" value="Genomic_DNA"/>
</dbReference>
<keyword evidence="1" id="KW-0472">Membrane</keyword>
<reference evidence="2 3" key="1">
    <citation type="journal article" date="2018" name="Evol. Lett.">
        <title>Horizontal gene cluster transfer increased hallucinogenic mushroom diversity.</title>
        <authorList>
            <person name="Reynolds H.T."/>
            <person name="Vijayakumar V."/>
            <person name="Gluck-Thaler E."/>
            <person name="Korotkin H.B."/>
            <person name="Matheny P.B."/>
            <person name="Slot J.C."/>
        </authorList>
    </citation>
    <scope>NUCLEOTIDE SEQUENCE [LARGE SCALE GENOMIC DNA]</scope>
    <source>
        <strain evidence="2 3">2631</strain>
    </source>
</reference>
<keyword evidence="1" id="KW-1133">Transmembrane helix</keyword>
<proteinExistence type="predicted"/>
<evidence type="ECO:0000256" key="1">
    <source>
        <dbReference type="SAM" id="Phobius"/>
    </source>
</evidence>
<feature type="transmembrane region" description="Helical" evidence="1">
    <location>
        <begin position="74"/>
        <end position="95"/>
    </location>
</feature>
<protein>
    <submittedName>
        <fullName evidence="2">Uncharacterized protein</fullName>
    </submittedName>
</protein>
<feature type="transmembrane region" description="Helical" evidence="1">
    <location>
        <begin position="107"/>
        <end position="128"/>
    </location>
</feature>
<dbReference type="STRING" id="93625.A0A409XKI9"/>